<organism evidence="1 2">
    <name type="scientific">Streptococcus dentapri</name>
    <dbReference type="NCBI Taxonomy" id="573564"/>
    <lineage>
        <taxon>Bacteria</taxon>
        <taxon>Bacillati</taxon>
        <taxon>Bacillota</taxon>
        <taxon>Bacilli</taxon>
        <taxon>Lactobacillales</taxon>
        <taxon>Streptococcaceae</taxon>
        <taxon>Streptococcus</taxon>
    </lineage>
</organism>
<dbReference type="EMBL" id="JBHSAC010000087">
    <property type="protein sequence ID" value="MFC3932987.1"/>
    <property type="molecule type" value="Genomic_DNA"/>
</dbReference>
<reference evidence="2" key="1">
    <citation type="journal article" date="2019" name="Int. J. Syst. Evol. Microbiol.">
        <title>The Global Catalogue of Microorganisms (GCM) 10K type strain sequencing project: providing services to taxonomists for standard genome sequencing and annotation.</title>
        <authorList>
            <consortium name="The Broad Institute Genomics Platform"/>
            <consortium name="The Broad Institute Genome Sequencing Center for Infectious Disease"/>
            <person name="Wu L."/>
            <person name="Ma J."/>
        </authorList>
    </citation>
    <scope>NUCLEOTIDE SEQUENCE [LARGE SCALE GENOMIC DNA]</scope>
    <source>
        <strain evidence="2">CCUG 58728</strain>
    </source>
</reference>
<protein>
    <submittedName>
        <fullName evidence="1">Abi family protein</fullName>
    </submittedName>
</protein>
<accession>A0ABV8D3I6</accession>
<keyword evidence="2" id="KW-1185">Reference proteome</keyword>
<comment type="caution">
    <text evidence="1">The sequence shown here is derived from an EMBL/GenBank/DDBJ whole genome shotgun (WGS) entry which is preliminary data.</text>
</comment>
<dbReference type="Proteomes" id="UP001595901">
    <property type="component" value="Unassembled WGS sequence"/>
</dbReference>
<evidence type="ECO:0000313" key="1">
    <source>
        <dbReference type="EMBL" id="MFC3932987.1"/>
    </source>
</evidence>
<gene>
    <name evidence="1" type="ORF">ACFOSE_09555</name>
</gene>
<evidence type="ECO:0000313" key="2">
    <source>
        <dbReference type="Proteomes" id="UP001595901"/>
    </source>
</evidence>
<dbReference type="InterPro" id="IPR011664">
    <property type="entry name" value="Abi_system_AbiD/AbiF-like"/>
</dbReference>
<dbReference type="Pfam" id="PF07751">
    <property type="entry name" value="Abi_2"/>
    <property type="match status" value="1"/>
</dbReference>
<sequence length="118" mass="14442">MAAFRKNFKKRDGKYVNLDFEYLKDLASIDMQIRNLLLSISINTEHFIKTELSRLINNNPKEDGYSIIKKFQKSKEYKRYYDLTKKKFKQFRYQHDMYEKRKVTILIGLCWNIWIMVV</sequence>
<dbReference type="RefSeq" id="WP_380432804.1">
    <property type="nucleotide sequence ID" value="NZ_JBHSAC010000087.1"/>
</dbReference>
<proteinExistence type="predicted"/>
<name>A0ABV8D3I6_9STRE</name>